<dbReference type="GO" id="GO:0017038">
    <property type="term" value="P:protein import"/>
    <property type="evidence" value="ECO:0007669"/>
    <property type="project" value="TreeGrafter"/>
</dbReference>
<evidence type="ECO:0000256" key="10">
    <source>
        <dbReference type="SAM" id="Phobius"/>
    </source>
</evidence>
<keyword evidence="8 10" id="KW-0472">Membrane</keyword>
<protein>
    <recommendedName>
        <fullName evidence="11">MotA/TolQ/ExbB proton channel domain-containing protein</fullName>
    </recommendedName>
</protein>
<dbReference type="PANTHER" id="PTHR30625:SF15">
    <property type="entry name" value="BIOPOLYMER TRANSPORT PROTEIN EXBB"/>
    <property type="match status" value="1"/>
</dbReference>
<keyword evidence="6" id="KW-0653">Protein transport</keyword>
<evidence type="ECO:0000256" key="5">
    <source>
        <dbReference type="ARBA" id="ARBA00022692"/>
    </source>
</evidence>
<evidence type="ECO:0000313" key="12">
    <source>
        <dbReference type="EMBL" id="SUZ58559.1"/>
    </source>
</evidence>
<comment type="subcellular location">
    <subcellularLocation>
        <location evidence="1">Cell membrane</location>
        <topology evidence="1">Multi-pass membrane protein</topology>
    </subcellularLocation>
</comment>
<dbReference type="InterPro" id="IPR002898">
    <property type="entry name" value="MotA_ExbB_proton_chnl"/>
</dbReference>
<name>A0A381NWH3_9ZZZZ</name>
<evidence type="ECO:0000256" key="7">
    <source>
        <dbReference type="ARBA" id="ARBA00022989"/>
    </source>
</evidence>
<evidence type="ECO:0000256" key="4">
    <source>
        <dbReference type="ARBA" id="ARBA00022475"/>
    </source>
</evidence>
<proteinExistence type="inferred from homology"/>
<comment type="similarity">
    <text evidence="2">Belongs to the ExbB/TolQ family.</text>
</comment>
<dbReference type="PANTHER" id="PTHR30625">
    <property type="entry name" value="PROTEIN TOLQ"/>
    <property type="match status" value="1"/>
</dbReference>
<keyword evidence="4" id="KW-1003">Cell membrane</keyword>
<dbReference type="AlphaFoldDB" id="A0A381NWH3"/>
<sequence length="230" mass="25398">MIDTFTSGIELMGKGGVMMYPIFLASIIAFAIIIERLVFFRKCNENPDDIFAAIKDLVRNDKHPAAKSTGGPISRMLEVGAQARKEPRWKLEEKLTVHGQEEISELRKNLRGLEVIATISPLMGLLGTVVGMVKAFNKVAQYKGQVDPSLLAGGIWEALLTTAAGLALAIPVVIMLNYFERKVEAISFLFGKYGQYLVHHLYEEEDGSANGHNSRSPKPDTQPELANQRV</sequence>
<evidence type="ECO:0000256" key="6">
    <source>
        <dbReference type="ARBA" id="ARBA00022927"/>
    </source>
</evidence>
<reference evidence="12" key="1">
    <citation type="submission" date="2018-05" db="EMBL/GenBank/DDBJ databases">
        <authorList>
            <person name="Lanie J.A."/>
            <person name="Ng W.-L."/>
            <person name="Kazmierczak K.M."/>
            <person name="Andrzejewski T.M."/>
            <person name="Davidsen T.M."/>
            <person name="Wayne K.J."/>
            <person name="Tettelin H."/>
            <person name="Glass J.I."/>
            <person name="Rusch D."/>
            <person name="Podicherti R."/>
            <person name="Tsui H.-C.T."/>
            <person name="Winkler M.E."/>
        </authorList>
    </citation>
    <scope>NUCLEOTIDE SEQUENCE</scope>
</reference>
<feature type="transmembrane region" description="Helical" evidence="10">
    <location>
        <begin position="155"/>
        <end position="179"/>
    </location>
</feature>
<evidence type="ECO:0000256" key="9">
    <source>
        <dbReference type="SAM" id="MobiDB-lite"/>
    </source>
</evidence>
<feature type="transmembrane region" description="Helical" evidence="10">
    <location>
        <begin position="115"/>
        <end position="135"/>
    </location>
</feature>
<evidence type="ECO:0000256" key="3">
    <source>
        <dbReference type="ARBA" id="ARBA00022448"/>
    </source>
</evidence>
<feature type="transmembrane region" description="Helical" evidence="10">
    <location>
        <begin position="20"/>
        <end position="39"/>
    </location>
</feature>
<evidence type="ECO:0000256" key="8">
    <source>
        <dbReference type="ARBA" id="ARBA00023136"/>
    </source>
</evidence>
<evidence type="ECO:0000256" key="2">
    <source>
        <dbReference type="ARBA" id="ARBA00010442"/>
    </source>
</evidence>
<evidence type="ECO:0000259" key="11">
    <source>
        <dbReference type="Pfam" id="PF01618"/>
    </source>
</evidence>
<organism evidence="12">
    <name type="scientific">marine metagenome</name>
    <dbReference type="NCBI Taxonomy" id="408172"/>
    <lineage>
        <taxon>unclassified sequences</taxon>
        <taxon>metagenomes</taxon>
        <taxon>ecological metagenomes</taxon>
    </lineage>
</organism>
<keyword evidence="3" id="KW-0813">Transport</keyword>
<gene>
    <name evidence="12" type="ORF">METZ01_LOCUS11413</name>
</gene>
<feature type="domain" description="MotA/TolQ/ExbB proton channel" evidence="11">
    <location>
        <begin position="72"/>
        <end position="186"/>
    </location>
</feature>
<evidence type="ECO:0000256" key="1">
    <source>
        <dbReference type="ARBA" id="ARBA00004651"/>
    </source>
</evidence>
<accession>A0A381NWH3</accession>
<dbReference type="EMBL" id="UINC01000627">
    <property type="protein sequence ID" value="SUZ58559.1"/>
    <property type="molecule type" value="Genomic_DNA"/>
</dbReference>
<keyword evidence="7 10" id="KW-1133">Transmembrane helix</keyword>
<dbReference type="InterPro" id="IPR050790">
    <property type="entry name" value="ExbB/TolQ_transport"/>
</dbReference>
<keyword evidence="5 10" id="KW-0812">Transmembrane</keyword>
<feature type="region of interest" description="Disordered" evidence="9">
    <location>
        <begin position="207"/>
        <end position="230"/>
    </location>
</feature>
<dbReference type="Pfam" id="PF01618">
    <property type="entry name" value="MotA_ExbB"/>
    <property type="match status" value="1"/>
</dbReference>
<dbReference type="GO" id="GO:0005886">
    <property type="term" value="C:plasma membrane"/>
    <property type="evidence" value="ECO:0007669"/>
    <property type="project" value="UniProtKB-SubCell"/>
</dbReference>